<evidence type="ECO:0000313" key="2">
    <source>
        <dbReference type="EMBL" id="MCU7548582.1"/>
    </source>
</evidence>
<accession>A0A9X2XUG1</accession>
<comment type="caution">
    <text evidence="2">The sequence shown here is derived from an EMBL/GenBank/DDBJ whole genome shotgun (WGS) entry which is preliminary data.</text>
</comment>
<feature type="transmembrane region" description="Helical" evidence="1">
    <location>
        <begin position="7"/>
        <end position="26"/>
    </location>
</feature>
<gene>
    <name evidence="2" type="ORF">OCK74_05610</name>
</gene>
<keyword evidence="1" id="KW-0812">Transmembrane</keyword>
<organism evidence="2 3">
    <name type="scientific">Paraflavisolibacter caeni</name>
    <dbReference type="NCBI Taxonomy" id="2982496"/>
    <lineage>
        <taxon>Bacteria</taxon>
        <taxon>Pseudomonadati</taxon>
        <taxon>Bacteroidota</taxon>
        <taxon>Chitinophagia</taxon>
        <taxon>Chitinophagales</taxon>
        <taxon>Chitinophagaceae</taxon>
        <taxon>Paraflavisolibacter</taxon>
    </lineage>
</organism>
<dbReference type="RefSeq" id="WP_279296028.1">
    <property type="nucleotide sequence ID" value="NZ_JAOTIF010000002.1"/>
</dbReference>
<sequence length="231" mass="26382">MKLKLTPFFIASLGLFLYGLYWWFIADSGEEGWGLLFGMVITVFSVGLFVVYIIFRAIFKTRVWTQTSIETLLLCVGLFYYYKTEGAFVFTLPRNYKGHVLVVYNVEGQPTLPTNFLSNKVKVTVPTSGIVLTSSSPLNVQYYNGGIFTEDGKNINDLQGADRRYDIPVLNDTIICNGRTYRIDKWMIKDQPNWELKDDTLYKLNEKLELACDLINRKATANNSFAKVGLK</sequence>
<dbReference type="EMBL" id="JAOTIF010000002">
    <property type="protein sequence ID" value="MCU7548582.1"/>
    <property type="molecule type" value="Genomic_DNA"/>
</dbReference>
<protein>
    <submittedName>
        <fullName evidence="2">Uncharacterized protein</fullName>
    </submittedName>
</protein>
<keyword evidence="1" id="KW-0472">Membrane</keyword>
<name>A0A9X2XUG1_9BACT</name>
<feature type="transmembrane region" description="Helical" evidence="1">
    <location>
        <begin position="32"/>
        <end position="55"/>
    </location>
</feature>
<reference evidence="2" key="2">
    <citation type="submission" date="2023-04" db="EMBL/GenBank/DDBJ databases">
        <title>Paracnuella aquatica gen. nov., sp. nov., a member of the family Chitinophagaceae isolated from a hot spring.</title>
        <authorList>
            <person name="Wang C."/>
        </authorList>
    </citation>
    <scope>NUCLEOTIDE SEQUENCE</scope>
    <source>
        <strain evidence="2">LB-8</strain>
    </source>
</reference>
<proteinExistence type="predicted"/>
<evidence type="ECO:0000313" key="3">
    <source>
        <dbReference type="Proteomes" id="UP001155483"/>
    </source>
</evidence>
<dbReference type="AlphaFoldDB" id="A0A9X2XUG1"/>
<keyword evidence="3" id="KW-1185">Reference proteome</keyword>
<dbReference type="Proteomes" id="UP001155483">
    <property type="component" value="Unassembled WGS sequence"/>
</dbReference>
<keyword evidence="1" id="KW-1133">Transmembrane helix</keyword>
<reference evidence="2" key="1">
    <citation type="submission" date="2022-09" db="EMBL/GenBank/DDBJ databases">
        <authorList>
            <person name="Yuan C."/>
            <person name="Ke Z."/>
        </authorList>
    </citation>
    <scope>NUCLEOTIDE SEQUENCE</scope>
    <source>
        <strain evidence="2">LB-8</strain>
    </source>
</reference>
<evidence type="ECO:0000256" key="1">
    <source>
        <dbReference type="SAM" id="Phobius"/>
    </source>
</evidence>